<comment type="caution">
    <text evidence="1">The sequence shown here is derived from an EMBL/GenBank/DDBJ whole genome shotgun (WGS) entry which is preliminary data.</text>
</comment>
<reference evidence="2" key="1">
    <citation type="submission" date="2016-09" db="EMBL/GenBank/DDBJ databases">
        <authorList>
            <person name="Gulvik C.A."/>
        </authorList>
    </citation>
    <scope>NUCLEOTIDE SEQUENCE [LARGE SCALE GENOMIC DNA]</scope>
    <source>
        <strain evidence="2">LMG 26306</strain>
    </source>
</reference>
<dbReference type="AlphaFoldDB" id="A0A1E5GVZ2"/>
<protein>
    <submittedName>
        <fullName evidence="1">Uncharacterized protein</fullName>
    </submittedName>
</protein>
<evidence type="ECO:0000313" key="1">
    <source>
        <dbReference type="EMBL" id="OEG16470.1"/>
    </source>
</evidence>
<sequence length="111" mass="12826">MVKKILINKELPTYSKKRSTKKEILLNSWNVLAPSNHVINVLSKSAAEVVLISGTKIELNKYKMLGKVSYSECINWLFRRGATLILSGRFRRNNKGRLIWATKRSCQYRIT</sequence>
<dbReference type="Proteomes" id="UP000094764">
    <property type="component" value="Unassembled WGS sequence"/>
</dbReference>
<keyword evidence="2" id="KW-1185">Reference proteome</keyword>
<proteinExistence type="predicted"/>
<name>A0A1E5GVZ2_9ENTE</name>
<dbReference type="RefSeq" id="WP_069634922.1">
    <property type="nucleotide sequence ID" value="NZ_JXKZ01000009.1"/>
</dbReference>
<dbReference type="STRING" id="903983.BCR23_06165"/>
<accession>A0A1E5GVZ2</accession>
<evidence type="ECO:0000313" key="2">
    <source>
        <dbReference type="Proteomes" id="UP000094764"/>
    </source>
</evidence>
<gene>
    <name evidence="1" type="ORF">BCR23_06165</name>
</gene>
<dbReference type="EMBL" id="MIKB01000013">
    <property type="protein sequence ID" value="OEG16470.1"/>
    <property type="molecule type" value="Genomic_DNA"/>
</dbReference>
<organism evidence="1 2">
    <name type="scientific">Enterococcus quebecensis</name>
    <dbReference type="NCBI Taxonomy" id="903983"/>
    <lineage>
        <taxon>Bacteria</taxon>
        <taxon>Bacillati</taxon>
        <taxon>Bacillota</taxon>
        <taxon>Bacilli</taxon>
        <taxon>Lactobacillales</taxon>
        <taxon>Enterococcaceae</taxon>
        <taxon>Enterococcus</taxon>
    </lineage>
</organism>